<comment type="caution">
    <text evidence="16">The sequence shown here is derived from an EMBL/GenBank/DDBJ whole genome shotgun (WGS) entry which is preliminary data.</text>
</comment>
<keyword evidence="10" id="KW-0539">Nucleus</keyword>
<feature type="binding site" evidence="12">
    <location>
        <position position="57"/>
    </location>
    <ligand>
        <name>Zn(2+)</name>
        <dbReference type="ChEBI" id="CHEBI:29105"/>
    </ligand>
</feature>
<feature type="binding site" evidence="12">
    <location>
        <position position="14"/>
    </location>
    <ligand>
        <name>Zn(2+)</name>
        <dbReference type="ChEBI" id="CHEBI:29105"/>
    </ligand>
</feature>
<evidence type="ECO:0000256" key="10">
    <source>
        <dbReference type="ARBA" id="ARBA00023242"/>
    </source>
</evidence>
<proteinExistence type="inferred from homology"/>
<evidence type="ECO:0000256" key="3">
    <source>
        <dbReference type="ARBA" id="ARBA00022723"/>
    </source>
</evidence>
<feature type="region of interest" description="Disordered" evidence="13">
    <location>
        <begin position="121"/>
        <end position="181"/>
    </location>
</feature>
<dbReference type="Pfam" id="PF07776">
    <property type="entry name" value="zf-AD"/>
    <property type="match status" value="1"/>
</dbReference>
<dbReference type="SUPFAM" id="SSF57667">
    <property type="entry name" value="beta-beta-alpha zinc fingers"/>
    <property type="match status" value="5"/>
</dbReference>
<dbReference type="FunFam" id="3.30.160.60:FF:000130">
    <property type="entry name" value="Spalt-like transcription factor 4"/>
    <property type="match status" value="1"/>
</dbReference>
<dbReference type="GO" id="GO:0008270">
    <property type="term" value="F:zinc ion binding"/>
    <property type="evidence" value="ECO:0007669"/>
    <property type="project" value="UniProtKB-UniRule"/>
</dbReference>
<feature type="domain" description="C2H2-type" evidence="14">
    <location>
        <begin position="378"/>
        <end position="405"/>
    </location>
</feature>
<feature type="binding site" evidence="12">
    <location>
        <position position="11"/>
    </location>
    <ligand>
        <name>Zn(2+)</name>
        <dbReference type="ChEBI" id="CHEBI:29105"/>
    </ligand>
</feature>
<evidence type="ECO:0000256" key="12">
    <source>
        <dbReference type="PROSITE-ProRule" id="PRU01263"/>
    </source>
</evidence>
<dbReference type="Pfam" id="PF13912">
    <property type="entry name" value="zf-C2H2_6"/>
    <property type="match status" value="1"/>
</dbReference>
<feature type="compositionally biased region" description="Polar residues" evidence="13">
    <location>
        <begin position="589"/>
        <end position="602"/>
    </location>
</feature>
<feature type="domain" description="ZAD" evidence="15">
    <location>
        <begin position="9"/>
        <end position="84"/>
    </location>
</feature>
<accession>A0AAW0SGK9</accession>
<keyword evidence="17" id="KW-1185">Reference proteome</keyword>
<reference evidence="16 17" key="1">
    <citation type="submission" date="2023-03" db="EMBL/GenBank/DDBJ databases">
        <title>High-quality genome of Scylla paramamosain provides insights in environmental adaptation.</title>
        <authorList>
            <person name="Zhang L."/>
        </authorList>
    </citation>
    <scope>NUCLEOTIDE SEQUENCE [LARGE SCALE GENOMIC DNA]</scope>
    <source>
        <strain evidence="16">LZ_2023a</strain>
        <tissue evidence="16">Muscle</tissue>
    </source>
</reference>
<evidence type="ECO:0000256" key="9">
    <source>
        <dbReference type="ARBA" id="ARBA00023163"/>
    </source>
</evidence>
<feature type="domain" description="C2H2-type" evidence="14">
    <location>
        <begin position="350"/>
        <end position="377"/>
    </location>
</feature>
<feature type="domain" description="C2H2-type" evidence="14">
    <location>
        <begin position="462"/>
        <end position="489"/>
    </location>
</feature>
<evidence type="ECO:0000313" key="17">
    <source>
        <dbReference type="Proteomes" id="UP001487740"/>
    </source>
</evidence>
<feature type="binding site" evidence="12">
    <location>
        <position position="60"/>
    </location>
    <ligand>
        <name>Zn(2+)</name>
        <dbReference type="ChEBI" id="CHEBI:29105"/>
    </ligand>
</feature>
<dbReference type="FunFam" id="3.30.160.60:FF:000100">
    <property type="entry name" value="Zinc finger 45-like"/>
    <property type="match status" value="1"/>
</dbReference>
<dbReference type="SUPFAM" id="SSF57716">
    <property type="entry name" value="Glucocorticoid receptor-like (DNA-binding domain)"/>
    <property type="match status" value="1"/>
</dbReference>
<dbReference type="EMBL" id="JARAKH010000383">
    <property type="protein sequence ID" value="KAK8374443.1"/>
    <property type="molecule type" value="Genomic_DNA"/>
</dbReference>
<evidence type="ECO:0000259" key="14">
    <source>
        <dbReference type="PROSITE" id="PS50157"/>
    </source>
</evidence>
<feature type="region of interest" description="Disordered" evidence="13">
    <location>
        <begin position="511"/>
        <end position="548"/>
    </location>
</feature>
<dbReference type="PROSITE" id="PS51915">
    <property type="entry name" value="ZAD"/>
    <property type="match status" value="1"/>
</dbReference>
<evidence type="ECO:0000313" key="16">
    <source>
        <dbReference type="EMBL" id="KAK8374443.1"/>
    </source>
</evidence>
<evidence type="ECO:0000256" key="7">
    <source>
        <dbReference type="ARBA" id="ARBA00023015"/>
    </source>
</evidence>
<comment type="subcellular location">
    <subcellularLocation>
        <location evidence="1">Nucleus</location>
    </subcellularLocation>
</comment>
<keyword evidence="9" id="KW-0804">Transcription</keyword>
<dbReference type="InterPro" id="IPR013087">
    <property type="entry name" value="Znf_C2H2_type"/>
</dbReference>
<dbReference type="PANTHER" id="PTHR16515">
    <property type="entry name" value="PR DOMAIN ZINC FINGER PROTEIN"/>
    <property type="match status" value="1"/>
</dbReference>
<feature type="domain" description="C2H2-type" evidence="14">
    <location>
        <begin position="490"/>
        <end position="517"/>
    </location>
</feature>
<dbReference type="GO" id="GO:0005634">
    <property type="term" value="C:nucleus"/>
    <property type="evidence" value="ECO:0007669"/>
    <property type="project" value="UniProtKB-SubCell"/>
</dbReference>
<feature type="domain" description="C2H2-type" evidence="14">
    <location>
        <begin position="263"/>
        <end position="291"/>
    </location>
</feature>
<dbReference type="InterPro" id="IPR012934">
    <property type="entry name" value="Znf_AD"/>
</dbReference>
<dbReference type="InterPro" id="IPR050331">
    <property type="entry name" value="Zinc_finger"/>
</dbReference>
<dbReference type="InterPro" id="IPR036236">
    <property type="entry name" value="Znf_C2H2_sf"/>
</dbReference>
<feature type="domain" description="C2H2-type" evidence="14">
    <location>
        <begin position="291"/>
        <end position="318"/>
    </location>
</feature>
<feature type="compositionally biased region" description="Basic residues" evidence="13">
    <location>
        <begin position="132"/>
        <end position="142"/>
    </location>
</feature>
<dbReference type="SMART" id="SM00355">
    <property type="entry name" value="ZnF_C2H2"/>
    <property type="match status" value="10"/>
</dbReference>
<dbReference type="Gene3D" id="3.40.1800.20">
    <property type="match status" value="1"/>
</dbReference>
<dbReference type="PANTHER" id="PTHR16515:SF35">
    <property type="entry name" value="FEZ FAMILY ZINC FINGER PROTEIN 2"/>
    <property type="match status" value="1"/>
</dbReference>
<evidence type="ECO:0000256" key="4">
    <source>
        <dbReference type="ARBA" id="ARBA00022737"/>
    </source>
</evidence>
<evidence type="ECO:0000256" key="1">
    <source>
        <dbReference type="ARBA" id="ARBA00004123"/>
    </source>
</evidence>
<protein>
    <submittedName>
        <fullName evidence="16">Uncharacterized protein</fullName>
    </submittedName>
</protein>
<dbReference type="SMART" id="SM00868">
    <property type="entry name" value="zf-AD"/>
    <property type="match status" value="1"/>
</dbReference>
<comment type="similarity">
    <text evidence="2">Belongs to the krueppel C2H2-type zinc-finger protein family.</text>
</comment>
<gene>
    <name evidence="16" type="ORF">O3P69_019945</name>
</gene>
<dbReference type="Pfam" id="PF00096">
    <property type="entry name" value="zf-C2H2"/>
    <property type="match status" value="6"/>
</dbReference>
<feature type="region of interest" description="Disordered" evidence="13">
    <location>
        <begin position="589"/>
        <end position="621"/>
    </location>
</feature>
<keyword evidence="3 12" id="KW-0479">Metal-binding</keyword>
<feature type="domain" description="C2H2-type" evidence="14">
    <location>
        <begin position="233"/>
        <end position="261"/>
    </location>
</feature>
<dbReference type="PROSITE" id="PS50157">
    <property type="entry name" value="ZINC_FINGER_C2H2_2"/>
    <property type="match status" value="10"/>
</dbReference>
<feature type="compositionally biased region" description="Polar residues" evidence="13">
    <location>
        <begin position="170"/>
        <end position="181"/>
    </location>
</feature>
<name>A0AAW0SGK9_SCYPA</name>
<dbReference type="Proteomes" id="UP001487740">
    <property type="component" value="Unassembled WGS sequence"/>
</dbReference>
<dbReference type="FunFam" id="3.30.160.60:FF:000325">
    <property type="entry name" value="ZFP90 zinc finger protein"/>
    <property type="match status" value="1"/>
</dbReference>
<dbReference type="FunFam" id="3.30.160.60:FF:000688">
    <property type="entry name" value="zinc finger protein 197 isoform X1"/>
    <property type="match status" value="1"/>
</dbReference>
<evidence type="ECO:0000256" key="8">
    <source>
        <dbReference type="ARBA" id="ARBA00023125"/>
    </source>
</evidence>
<sequence length="667" mass="75609">MGPFGNFDGLCRLCGLQCYDLINLFEDASCQRNLIAIIKKYIRINVALQDSLPHHVCGPCLAKLDEVVDFVDMSQATQSKLNSQLRECTTESSVEVNEDKLYELIQDVKVELEESESQFIDDLNDEDYGSHTNRRQRRKATRGVRGQGVISRGASGKQARKVRSKDATQGVANTKNQTPENIAPANTQMKEKWMDSHPRKEVAAETCVEGSMQEPANPLSSCDKLSNSVKNTVRCSLCKSSFSQVDHLTSHSLEAHQLSDPSYLCPQCPQIFNKISSLKNHQRRKHQDSLQTCPQCNKLYPTHYLWTRHMLVHTNSRPFSCDKCEKKFKSKAELINHKRIHRPSEERYTHCCEVCGKRFTQKANLESHLRLHSGNRPFSCEFCGKCFSQRGNMEEHRRIHTGEKPFVCDVCGVSYSRQGQLAMHRRQHSGEKPHKCQYCEKEFLRREVLKKHEHMHTDTRPYKCSYCEKSFRDQGKRKVHERLHTGERPFECQFCGRGFCESGNLRKHLRVHQRRPGSSASSSIQDKDQESIPVNSRPPEVSCGDSSFHFNPAQNPAFSVPGLTVSRHDADIAAVQNSAALTISQPIPLASANSHPSHPTHQPQENPAPPPLPLLGNVPLNSHSLTALHPVEDSQGSCTLPPHECDREDYRVASSYQPVTTWTLYHA</sequence>
<evidence type="ECO:0000259" key="15">
    <source>
        <dbReference type="PROSITE" id="PS51915"/>
    </source>
</evidence>
<keyword evidence="8" id="KW-0238">DNA-binding</keyword>
<evidence type="ECO:0000256" key="2">
    <source>
        <dbReference type="ARBA" id="ARBA00006991"/>
    </source>
</evidence>
<evidence type="ECO:0000256" key="13">
    <source>
        <dbReference type="SAM" id="MobiDB-lite"/>
    </source>
</evidence>
<feature type="domain" description="C2H2-type" evidence="14">
    <location>
        <begin position="434"/>
        <end position="461"/>
    </location>
</feature>
<evidence type="ECO:0000256" key="6">
    <source>
        <dbReference type="ARBA" id="ARBA00022833"/>
    </source>
</evidence>
<keyword evidence="5 11" id="KW-0863">Zinc-finger</keyword>
<dbReference type="FunFam" id="3.30.160.60:FF:001480">
    <property type="entry name" value="Si:cabz01071911.3"/>
    <property type="match status" value="2"/>
</dbReference>
<evidence type="ECO:0000256" key="11">
    <source>
        <dbReference type="PROSITE-ProRule" id="PRU00042"/>
    </source>
</evidence>
<feature type="domain" description="C2H2-type" evidence="14">
    <location>
        <begin position="319"/>
        <end position="346"/>
    </location>
</feature>
<dbReference type="PROSITE" id="PS00028">
    <property type="entry name" value="ZINC_FINGER_C2H2_1"/>
    <property type="match status" value="10"/>
</dbReference>
<keyword evidence="6 12" id="KW-0862">Zinc</keyword>
<dbReference type="AlphaFoldDB" id="A0AAW0SGK9"/>
<organism evidence="16 17">
    <name type="scientific">Scylla paramamosain</name>
    <name type="common">Mud crab</name>
    <dbReference type="NCBI Taxonomy" id="85552"/>
    <lineage>
        <taxon>Eukaryota</taxon>
        <taxon>Metazoa</taxon>
        <taxon>Ecdysozoa</taxon>
        <taxon>Arthropoda</taxon>
        <taxon>Crustacea</taxon>
        <taxon>Multicrustacea</taxon>
        <taxon>Malacostraca</taxon>
        <taxon>Eumalacostraca</taxon>
        <taxon>Eucarida</taxon>
        <taxon>Decapoda</taxon>
        <taxon>Pleocyemata</taxon>
        <taxon>Brachyura</taxon>
        <taxon>Eubrachyura</taxon>
        <taxon>Portunoidea</taxon>
        <taxon>Portunidae</taxon>
        <taxon>Portuninae</taxon>
        <taxon>Scylla</taxon>
    </lineage>
</organism>
<feature type="domain" description="C2H2-type" evidence="14">
    <location>
        <begin position="406"/>
        <end position="433"/>
    </location>
</feature>
<dbReference type="GO" id="GO:0003677">
    <property type="term" value="F:DNA binding"/>
    <property type="evidence" value="ECO:0007669"/>
    <property type="project" value="UniProtKB-KW"/>
</dbReference>
<dbReference type="Gene3D" id="3.30.160.60">
    <property type="entry name" value="Classic Zinc Finger"/>
    <property type="match status" value="9"/>
</dbReference>
<keyword evidence="4" id="KW-0677">Repeat</keyword>
<keyword evidence="7" id="KW-0805">Transcription regulation</keyword>
<dbReference type="GO" id="GO:0010468">
    <property type="term" value="P:regulation of gene expression"/>
    <property type="evidence" value="ECO:0007669"/>
    <property type="project" value="TreeGrafter"/>
</dbReference>
<evidence type="ECO:0000256" key="5">
    <source>
        <dbReference type="ARBA" id="ARBA00022771"/>
    </source>
</evidence>